<feature type="region of interest" description="Disordered" evidence="1">
    <location>
        <begin position="1"/>
        <end position="66"/>
    </location>
</feature>
<dbReference type="EMBL" id="BNCF01000021">
    <property type="protein sequence ID" value="GHE44025.1"/>
    <property type="molecule type" value="Genomic_DNA"/>
</dbReference>
<evidence type="ECO:0000313" key="3">
    <source>
        <dbReference type="Proteomes" id="UP000636453"/>
    </source>
</evidence>
<comment type="caution">
    <text evidence="2">The sequence shown here is derived from an EMBL/GenBank/DDBJ whole genome shotgun (WGS) entry which is preliminary data.</text>
</comment>
<name>A0A918ZB53_9GAMM</name>
<reference evidence="2" key="1">
    <citation type="journal article" date="2014" name="Int. J. Syst. Evol. Microbiol.">
        <title>Complete genome sequence of Corynebacterium casei LMG S-19264T (=DSM 44701T), isolated from a smear-ripened cheese.</title>
        <authorList>
            <consortium name="US DOE Joint Genome Institute (JGI-PGF)"/>
            <person name="Walter F."/>
            <person name="Albersmeier A."/>
            <person name="Kalinowski J."/>
            <person name="Ruckert C."/>
        </authorList>
    </citation>
    <scope>NUCLEOTIDE SEQUENCE</scope>
    <source>
        <strain evidence="2">KCTC 32020</strain>
    </source>
</reference>
<reference evidence="2" key="2">
    <citation type="submission" date="2020-09" db="EMBL/GenBank/DDBJ databases">
        <authorList>
            <person name="Sun Q."/>
            <person name="Kim S."/>
        </authorList>
    </citation>
    <scope>NUCLEOTIDE SEQUENCE</scope>
    <source>
        <strain evidence="2">KCTC 32020</strain>
    </source>
</reference>
<protein>
    <submittedName>
        <fullName evidence="2">Uncharacterized protein</fullName>
    </submittedName>
</protein>
<keyword evidence="3" id="KW-1185">Reference proteome</keyword>
<dbReference type="AlphaFoldDB" id="A0A918ZB53"/>
<feature type="compositionally biased region" description="Basic residues" evidence="1">
    <location>
        <begin position="24"/>
        <end position="35"/>
    </location>
</feature>
<sequence length="66" mass="7414">MASVEGEKPIPAARASERRDRRATAAHRRDRRAGPRRFAEPVANARRRAKPRNADPIARRKTVTAS</sequence>
<evidence type="ECO:0000256" key="1">
    <source>
        <dbReference type="SAM" id="MobiDB-lite"/>
    </source>
</evidence>
<gene>
    <name evidence="2" type="ORF">GCM10007167_27180</name>
</gene>
<organism evidence="2 3">
    <name type="scientific">Vulcaniibacterium thermophilum</name>
    <dbReference type="NCBI Taxonomy" id="1169913"/>
    <lineage>
        <taxon>Bacteria</taxon>
        <taxon>Pseudomonadati</taxon>
        <taxon>Pseudomonadota</taxon>
        <taxon>Gammaproteobacteria</taxon>
        <taxon>Lysobacterales</taxon>
        <taxon>Lysobacteraceae</taxon>
        <taxon>Vulcaniibacterium</taxon>
    </lineage>
</organism>
<proteinExistence type="predicted"/>
<accession>A0A918ZB53</accession>
<dbReference type="Proteomes" id="UP000636453">
    <property type="component" value="Unassembled WGS sequence"/>
</dbReference>
<evidence type="ECO:0000313" key="2">
    <source>
        <dbReference type="EMBL" id="GHE44025.1"/>
    </source>
</evidence>